<dbReference type="SUPFAM" id="SSF55961">
    <property type="entry name" value="Bet v1-like"/>
    <property type="match status" value="1"/>
</dbReference>
<reference evidence="5 7" key="2">
    <citation type="journal article" date="2013" name="Nature">
        <title>Insights into bilaterian evolution from three spiralian genomes.</title>
        <authorList>
            <person name="Simakov O."/>
            <person name="Marletaz F."/>
            <person name="Cho S.J."/>
            <person name="Edsinger-Gonzales E."/>
            <person name="Havlak P."/>
            <person name="Hellsten U."/>
            <person name="Kuo D.H."/>
            <person name="Larsson T."/>
            <person name="Lv J."/>
            <person name="Arendt D."/>
            <person name="Savage R."/>
            <person name="Osoegawa K."/>
            <person name="de Jong P."/>
            <person name="Grimwood J."/>
            <person name="Chapman J.A."/>
            <person name="Shapiro H."/>
            <person name="Aerts A."/>
            <person name="Otillar R.P."/>
            <person name="Terry A.Y."/>
            <person name="Boore J.L."/>
            <person name="Grigoriev I.V."/>
            <person name="Lindberg D.R."/>
            <person name="Seaver E.C."/>
            <person name="Weisblat D.A."/>
            <person name="Putnam N.H."/>
            <person name="Rokhsar D.S."/>
        </authorList>
    </citation>
    <scope>NUCLEOTIDE SEQUENCE</scope>
    <source>
        <strain evidence="5 7">I ESC-2004</strain>
    </source>
</reference>
<dbReference type="HOGENOM" id="CLU_079653_3_1_1"/>
<accession>R7TX51</accession>
<proteinExistence type="inferred from homology"/>
<comment type="similarity">
    <text evidence="1">Belongs to the COQ10 family.</text>
</comment>
<reference evidence="7" key="1">
    <citation type="submission" date="2012-12" db="EMBL/GenBank/DDBJ databases">
        <authorList>
            <person name="Hellsten U."/>
            <person name="Grimwood J."/>
            <person name="Chapman J.A."/>
            <person name="Shapiro H."/>
            <person name="Aerts A."/>
            <person name="Otillar R.P."/>
            <person name="Terry A.Y."/>
            <person name="Boore J.L."/>
            <person name="Simakov O."/>
            <person name="Marletaz F."/>
            <person name="Cho S.-J."/>
            <person name="Edsinger-Gonzales E."/>
            <person name="Havlak P."/>
            <person name="Kuo D.-H."/>
            <person name="Larsson T."/>
            <person name="Lv J."/>
            <person name="Arendt D."/>
            <person name="Savage R."/>
            <person name="Osoegawa K."/>
            <person name="de Jong P."/>
            <person name="Lindberg D.R."/>
            <person name="Seaver E.C."/>
            <person name="Weisblat D.A."/>
            <person name="Putnam N.H."/>
            <person name="Grigoriev I.V."/>
            <person name="Rokhsar D.S."/>
        </authorList>
    </citation>
    <scope>NUCLEOTIDE SEQUENCE</scope>
    <source>
        <strain evidence="7">I ESC-2004</strain>
    </source>
</reference>
<protein>
    <recommendedName>
        <fullName evidence="4">Coenzyme Q-binding protein COQ10 START domain-containing protein</fullName>
    </recommendedName>
</protein>
<evidence type="ECO:0000256" key="1">
    <source>
        <dbReference type="ARBA" id="ARBA00006885"/>
    </source>
</evidence>
<evidence type="ECO:0000256" key="3">
    <source>
        <dbReference type="ARBA" id="ARBA00024947"/>
    </source>
</evidence>
<dbReference type="EMBL" id="KB308189">
    <property type="protein sequence ID" value="ELT98182.1"/>
    <property type="molecule type" value="Genomic_DNA"/>
</dbReference>
<comment type="subunit">
    <text evidence="2">Interacts with coenzyme Q.</text>
</comment>
<dbReference type="OrthoDB" id="292693at2759"/>
<dbReference type="EMBL" id="AMQN01049202">
    <property type="status" value="NOT_ANNOTATED_CDS"/>
    <property type="molecule type" value="Genomic_DNA"/>
</dbReference>
<evidence type="ECO:0000256" key="2">
    <source>
        <dbReference type="ARBA" id="ARBA00011814"/>
    </source>
</evidence>
<evidence type="ECO:0000313" key="7">
    <source>
        <dbReference type="Proteomes" id="UP000014760"/>
    </source>
</evidence>
<organism evidence="5">
    <name type="scientific">Capitella teleta</name>
    <name type="common">Polychaete worm</name>
    <dbReference type="NCBI Taxonomy" id="283909"/>
    <lineage>
        <taxon>Eukaryota</taxon>
        <taxon>Metazoa</taxon>
        <taxon>Spiralia</taxon>
        <taxon>Lophotrochozoa</taxon>
        <taxon>Annelida</taxon>
        <taxon>Polychaeta</taxon>
        <taxon>Sedentaria</taxon>
        <taxon>Scolecida</taxon>
        <taxon>Capitellidae</taxon>
        <taxon>Capitella</taxon>
    </lineage>
</organism>
<dbReference type="Pfam" id="PF03364">
    <property type="entry name" value="Polyketide_cyc"/>
    <property type="match status" value="1"/>
</dbReference>
<sequence length="112" mass="12233">PGCASGRIDYQEGELLEATLEVAKAGLRHSFSTRNKMTPGKSIEMRLLEGPFKHLSGIWTFQPLGDTGCKVSLELEFEMSSKLTQATLGPLIGQMLNAMVDAFGKRAKQIYG</sequence>
<dbReference type="PANTHER" id="PTHR12901:SF10">
    <property type="entry name" value="COENZYME Q-BINDING PROTEIN COQ10, MITOCHONDRIAL"/>
    <property type="match status" value="1"/>
</dbReference>
<dbReference type="EnsemblMetazoa" id="CapteT124285">
    <property type="protein sequence ID" value="CapteP124285"/>
    <property type="gene ID" value="CapteG124285"/>
</dbReference>
<dbReference type="GO" id="GO:0045333">
    <property type="term" value="P:cellular respiration"/>
    <property type="evidence" value="ECO:0007669"/>
    <property type="project" value="InterPro"/>
</dbReference>
<evidence type="ECO:0000259" key="4">
    <source>
        <dbReference type="Pfam" id="PF03364"/>
    </source>
</evidence>
<keyword evidence="7" id="KW-1185">Reference proteome</keyword>
<dbReference type="InterPro" id="IPR023393">
    <property type="entry name" value="START-like_dom_sf"/>
</dbReference>
<reference evidence="6" key="3">
    <citation type="submission" date="2015-06" db="UniProtKB">
        <authorList>
            <consortium name="EnsemblMetazoa"/>
        </authorList>
    </citation>
    <scope>IDENTIFICATION</scope>
</reference>
<dbReference type="STRING" id="283909.R7TX51"/>
<feature type="domain" description="Coenzyme Q-binding protein COQ10 START" evidence="4">
    <location>
        <begin position="1"/>
        <end position="103"/>
    </location>
</feature>
<dbReference type="Proteomes" id="UP000014760">
    <property type="component" value="Unassembled WGS sequence"/>
</dbReference>
<dbReference type="Gene3D" id="3.30.530.20">
    <property type="match status" value="1"/>
</dbReference>
<evidence type="ECO:0000313" key="6">
    <source>
        <dbReference type="EnsemblMetazoa" id="CapteP124285"/>
    </source>
</evidence>
<dbReference type="OMA" id="YSVEQMF"/>
<gene>
    <name evidence="5" type="ORF">CAPTEDRAFT_124285</name>
</gene>
<name>R7TX51_CAPTE</name>
<comment type="function">
    <text evidence="3">Required for the function of coenzyme Q in the respiratory chain. May serve as a chaperone or may be involved in the transport of Q6 from its site of synthesis to the catalytic sites of the respiratory complexes.</text>
</comment>
<dbReference type="GO" id="GO:0048039">
    <property type="term" value="F:ubiquinone binding"/>
    <property type="evidence" value="ECO:0007669"/>
    <property type="project" value="InterPro"/>
</dbReference>
<evidence type="ECO:0000313" key="5">
    <source>
        <dbReference type="EMBL" id="ELT98182.1"/>
    </source>
</evidence>
<dbReference type="AlphaFoldDB" id="R7TX51"/>
<dbReference type="InterPro" id="IPR005031">
    <property type="entry name" value="COQ10_START"/>
</dbReference>
<feature type="non-terminal residue" evidence="5">
    <location>
        <position position="1"/>
    </location>
</feature>
<dbReference type="PANTHER" id="PTHR12901">
    <property type="entry name" value="SPERM PROTEIN HOMOLOG"/>
    <property type="match status" value="1"/>
</dbReference>
<dbReference type="InterPro" id="IPR044996">
    <property type="entry name" value="COQ10-like"/>
</dbReference>
<dbReference type="CDD" id="cd07813">
    <property type="entry name" value="COQ10p_like"/>
    <property type="match status" value="1"/>
</dbReference>